<feature type="transmembrane region" description="Helical" evidence="5">
    <location>
        <begin position="82"/>
        <end position="101"/>
    </location>
</feature>
<dbReference type="SMART" id="SM01417">
    <property type="entry name" value="Solute_trans_a"/>
    <property type="match status" value="1"/>
</dbReference>
<keyword evidence="3 5" id="KW-1133">Transmembrane helix</keyword>
<proteinExistence type="predicted"/>
<name>A0A2A2LG03_9BILA</name>
<feature type="transmembrane region" description="Helical" evidence="5">
    <location>
        <begin position="247"/>
        <end position="265"/>
    </location>
</feature>
<feature type="transmembrane region" description="Helical" evidence="5">
    <location>
        <begin position="107"/>
        <end position="134"/>
    </location>
</feature>
<evidence type="ECO:0000256" key="4">
    <source>
        <dbReference type="ARBA" id="ARBA00023136"/>
    </source>
</evidence>
<evidence type="ECO:0000256" key="2">
    <source>
        <dbReference type="ARBA" id="ARBA00022692"/>
    </source>
</evidence>
<comment type="caution">
    <text evidence="6">The sequence shown here is derived from an EMBL/GenBank/DDBJ whole genome shotgun (WGS) entry which is preliminary data.</text>
</comment>
<keyword evidence="7" id="KW-1185">Reference proteome</keyword>
<evidence type="ECO:0008006" key="8">
    <source>
        <dbReference type="Google" id="ProtNLM"/>
    </source>
</evidence>
<gene>
    <name evidence="6" type="ORF">WR25_04501</name>
</gene>
<dbReference type="PANTHER" id="PTHR23423">
    <property type="entry name" value="ORGANIC SOLUTE TRANSPORTER-RELATED"/>
    <property type="match status" value="1"/>
</dbReference>
<dbReference type="EMBL" id="LIAE01006806">
    <property type="protein sequence ID" value="PAV85074.1"/>
    <property type="molecule type" value="Genomic_DNA"/>
</dbReference>
<sequence length="355" mass="40304">MIALSDVPGLVFRLLTSSLINCTNTSINDVPHSKEFFHSLREHPFYLIAVCLCFVLCACTITIGFIHILFITYYTSESERRFFMFYLASTAPMVSLFSLIAMCMPRVWLLCHLLAFLVFSIGLWIVICLLMHIFQGHNSLVSRMSERLQHIELATPPFCCCCVFPCLPKVSLQGKRIRICEWMVLQTPFVRLIATFAALVIYFEYQEDSGMYLKILDIITLPSLLAGIYGMHILVTTVSRLDEVISYRYVVIFRLLDLFFMVFGLQQPVFDLVARSGMLGCGSILPAVETSCFWRNACTIIESFVVTLISTVLMQPSKPSFFDKHPSCRTLDSARNSNYEMALENHSVTTSSTLA</sequence>
<evidence type="ECO:0000256" key="1">
    <source>
        <dbReference type="ARBA" id="ARBA00004141"/>
    </source>
</evidence>
<keyword evidence="4 5" id="KW-0472">Membrane</keyword>
<comment type="subcellular location">
    <subcellularLocation>
        <location evidence="1">Membrane</location>
        <topology evidence="1">Multi-pass membrane protein</topology>
    </subcellularLocation>
</comment>
<evidence type="ECO:0000313" key="7">
    <source>
        <dbReference type="Proteomes" id="UP000218231"/>
    </source>
</evidence>
<evidence type="ECO:0000256" key="5">
    <source>
        <dbReference type="SAM" id="Phobius"/>
    </source>
</evidence>
<dbReference type="GO" id="GO:0016020">
    <property type="term" value="C:membrane"/>
    <property type="evidence" value="ECO:0007669"/>
    <property type="project" value="UniProtKB-SubCell"/>
</dbReference>
<keyword evidence="2 5" id="KW-0812">Transmembrane</keyword>
<dbReference type="InterPro" id="IPR005178">
    <property type="entry name" value="Ostalpha/TMEM184C"/>
</dbReference>
<evidence type="ECO:0000313" key="6">
    <source>
        <dbReference type="EMBL" id="PAV85074.1"/>
    </source>
</evidence>
<dbReference type="AlphaFoldDB" id="A0A2A2LG03"/>
<protein>
    <recommendedName>
        <fullName evidence="8">Organic solute transporter alpha-like protein</fullName>
    </recommendedName>
</protein>
<evidence type="ECO:0000256" key="3">
    <source>
        <dbReference type="ARBA" id="ARBA00022989"/>
    </source>
</evidence>
<organism evidence="6 7">
    <name type="scientific">Diploscapter pachys</name>
    <dbReference type="NCBI Taxonomy" id="2018661"/>
    <lineage>
        <taxon>Eukaryota</taxon>
        <taxon>Metazoa</taxon>
        <taxon>Ecdysozoa</taxon>
        <taxon>Nematoda</taxon>
        <taxon>Chromadorea</taxon>
        <taxon>Rhabditida</taxon>
        <taxon>Rhabditina</taxon>
        <taxon>Rhabditomorpha</taxon>
        <taxon>Rhabditoidea</taxon>
        <taxon>Rhabditidae</taxon>
        <taxon>Diploscapter</taxon>
    </lineage>
</organism>
<feature type="transmembrane region" description="Helical" evidence="5">
    <location>
        <begin position="45"/>
        <end position="70"/>
    </location>
</feature>
<accession>A0A2A2LG03</accession>
<dbReference type="STRING" id="2018661.A0A2A2LG03"/>
<feature type="transmembrane region" description="Helical" evidence="5">
    <location>
        <begin position="215"/>
        <end position="235"/>
    </location>
</feature>
<dbReference type="Pfam" id="PF03619">
    <property type="entry name" value="Solute_trans_a"/>
    <property type="match status" value="1"/>
</dbReference>
<dbReference type="OrthoDB" id="5832279at2759"/>
<reference evidence="6 7" key="1">
    <citation type="journal article" date="2017" name="Curr. Biol.">
        <title>Genome architecture and evolution of a unichromosomal asexual nematode.</title>
        <authorList>
            <person name="Fradin H."/>
            <person name="Zegar C."/>
            <person name="Gutwein M."/>
            <person name="Lucas J."/>
            <person name="Kovtun M."/>
            <person name="Corcoran D."/>
            <person name="Baugh L.R."/>
            <person name="Kiontke K."/>
            <person name="Gunsalus K."/>
            <person name="Fitch D.H."/>
            <person name="Piano F."/>
        </authorList>
    </citation>
    <scope>NUCLEOTIDE SEQUENCE [LARGE SCALE GENOMIC DNA]</scope>
    <source>
        <strain evidence="6">PF1309</strain>
    </source>
</reference>
<feature type="transmembrane region" description="Helical" evidence="5">
    <location>
        <begin position="182"/>
        <end position="203"/>
    </location>
</feature>
<dbReference type="Proteomes" id="UP000218231">
    <property type="component" value="Unassembled WGS sequence"/>
</dbReference>